<gene>
    <name evidence="1" type="ORF">PSE10A_43070</name>
</gene>
<dbReference type="Pfam" id="PF14518">
    <property type="entry name" value="Haem_oxygenas_2"/>
    <property type="match status" value="1"/>
</dbReference>
<dbReference type="Gene3D" id="1.20.910.10">
    <property type="entry name" value="Heme oxygenase-like"/>
    <property type="match status" value="1"/>
</dbReference>
<evidence type="ECO:0000313" key="2">
    <source>
        <dbReference type="Proteomes" id="UP000630864"/>
    </source>
</evidence>
<dbReference type="Proteomes" id="UP000630864">
    <property type="component" value="Unassembled WGS sequence"/>
</dbReference>
<reference evidence="1" key="1">
    <citation type="submission" date="2020-09" db="EMBL/GenBank/DDBJ databases">
        <title>Pseudomonas syringae pv. eriobotryae genome sequence causing loquat canker disease.</title>
        <authorList>
            <person name="Fukuda S."/>
            <person name="Tashiro H."/>
            <person name="Nagano Y."/>
        </authorList>
    </citation>
    <scope>NUCLEOTIDE SEQUENCE</scope>
    <source>
        <strain evidence="1">AM001</strain>
    </source>
</reference>
<sequence>MENMQKQLFLANRALIEKLVPIPQELLAFEQRWIDDAIERSMTADVPGDLAGLRRMLAELVELESSEVPPSAHYVGSDMTLDEFGSGNLKRSHTTLYQDLLRELDMPLDLQFYVEANSSAGFTFPNMFCWLAMRADDPSWFAGVITYFETVVPFFFECYTQLCERLQIQAHTYYSEHVHIDVFHAIEGQRLLKAMDVSGDLDPVKAWRGICMGREITNLAFDLAVEKARRVKHFNKEANLERAC</sequence>
<dbReference type="SUPFAM" id="SSF48613">
    <property type="entry name" value="Heme oxygenase-like"/>
    <property type="match status" value="1"/>
</dbReference>
<name>A0A9P3AHK5_PSEA0</name>
<dbReference type="SMART" id="SM01236">
    <property type="entry name" value="Haem_oxygenase_2"/>
    <property type="match status" value="1"/>
</dbReference>
<evidence type="ECO:0000313" key="1">
    <source>
        <dbReference type="EMBL" id="GFZ61796.1"/>
    </source>
</evidence>
<proteinExistence type="predicted"/>
<organism evidence="1 2">
    <name type="scientific">Pseudomonas amygdali pv. eriobotryae</name>
    <dbReference type="NCBI Taxonomy" id="129137"/>
    <lineage>
        <taxon>Bacteria</taxon>
        <taxon>Pseudomonadati</taxon>
        <taxon>Pseudomonadota</taxon>
        <taxon>Gammaproteobacteria</taxon>
        <taxon>Pseudomonadales</taxon>
        <taxon>Pseudomonadaceae</taxon>
        <taxon>Pseudomonas</taxon>
        <taxon>Pseudomonas amygdali</taxon>
    </lineage>
</organism>
<dbReference type="EMBL" id="BMZW01000030">
    <property type="protein sequence ID" value="GFZ61796.1"/>
    <property type="molecule type" value="Genomic_DNA"/>
</dbReference>
<dbReference type="InterPro" id="IPR016084">
    <property type="entry name" value="Haem_Oase-like_multi-hlx"/>
</dbReference>
<dbReference type="RefSeq" id="WP_189659020.1">
    <property type="nucleotide sequence ID" value="NZ_BMZW01000030.1"/>
</dbReference>
<protein>
    <recommendedName>
        <fullName evidence="3">Iron-containing redox enzyme family protein</fullName>
    </recommendedName>
</protein>
<accession>A0A9P3AHK5</accession>
<dbReference type="AlphaFoldDB" id="A0A9P3AHK5"/>
<comment type="caution">
    <text evidence="1">The sequence shown here is derived from an EMBL/GenBank/DDBJ whole genome shotgun (WGS) entry which is preliminary data.</text>
</comment>
<evidence type="ECO:0008006" key="3">
    <source>
        <dbReference type="Google" id="ProtNLM"/>
    </source>
</evidence>